<organism evidence="3 4">
    <name type="scientific">Ideonella livida</name>
    <dbReference type="NCBI Taxonomy" id="2707176"/>
    <lineage>
        <taxon>Bacteria</taxon>
        <taxon>Pseudomonadati</taxon>
        <taxon>Pseudomonadota</taxon>
        <taxon>Betaproteobacteria</taxon>
        <taxon>Burkholderiales</taxon>
        <taxon>Sphaerotilaceae</taxon>
        <taxon>Ideonella</taxon>
    </lineage>
</organism>
<protein>
    <submittedName>
        <fullName evidence="3">Transporter substrate-binding domain-containing protein</fullName>
    </submittedName>
</protein>
<sequence length="286" mass="30224">MKRRTAWITATGLVGLGAGVGVGAWGWHRWQAQALLRRARQPGGLRLGYAVEPPYVDVDAQGRVGGLMPELAQLVAQALAVPRLDWVQTDLARLIPDLLDGRFDVIAAGLFITPARRRQVLCSAPVLRVRSALLLRADRHALVRDLPALLAVPGGRVAVLAGSVEASWLLQRGTAPERLLTVPDAQAGAAAVEAGQAEALLLSLPSLTVLASGRPEGWRLLPLRAVADQSPPTGWVAFQFPPGQVGLQTAWDAAQAGLSGTAAYRDWLQRHSLGAEDLPPPAGAPA</sequence>
<dbReference type="Pfam" id="PF00497">
    <property type="entry name" value="SBP_bac_3"/>
    <property type="match status" value="1"/>
</dbReference>
<dbReference type="Gene3D" id="3.40.190.10">
    <property type="entry name" value="Periplasmic binding protein-like II"/>
    <property type="match status" value="2"/>
</dbReference>
<dbReference type="PANTHER" id="PTHR35936">
    <property type="entry name" value="MEMBRANE-BOUND LYTIC MUREIN TRANSGLYCOSYLASE F"/>
    <property type="match status" value="1"/>
</dbReference>
<evidence type="ECO:0000256" key="1">
    <source>
        <dbReference type="ARBA" id="ARBA00022729"/>
    </source>
</evidence>
<keyword evidence="4" id="KW-1185">Reference proteome</keyword>
<dbReference type="SMART" id="SM00062">
    <property type="entry name" value="PBPb"/>
    <property type="match status" value="1"/>
</dbReference>
<evidence type="ECO:0000313" key="3">
    <source>
        <dbReference type="EMBL" id="NDY91172.1"/>
    </source>
</evidence>
<feature type="domain" description="Solute-binding protein family 3/N-terminal" evidence="2">
    <location>
        <begin position="44"/>
        <end position="271"/>
    </location>
</feature>
<dbReference type="EMBL" id="JAAGOH010000007">
    <property type="protein sequence ID" value="NDY91172.1"/>
    <property type="molecule type" value="Genomic_DNA"/>
</dbReference>
<dbReference type="PANTHER" id="PTHR35936:SF17">
    <property type="entry name" value="ARGININE-BINDING EXTRACELLULAR PROTEIN ARTP"/>
    <property type="match status" value="1"/>
</dbReference>
<proteinExistence type="predicted"/>
<evidence type="ECO:0000313" key="4">
    <source>
        <dbReference type="Proteomes" id="UP000484255"/>
    </source>
</evidence>
<reference evidence="3 4" key="1">
    <citation type="submission" date="2020-02" db="EMBL/GenBank/DDBJ databases">
        <title>Ideonella bacterium strain TBM-1.</title>
        <authorList>
            <person name="Chen W.-M."/>
        </authorList>
    </citation>
    <scope>NUCLEOTIDE SEQUENCE [LARGE SCALE GENOMIC DNA]</scope>
    <source>
        <strain evidence="3 4">TBM-1</strain>
    </source>
</reference>
<dbReference type="SUPFAM" id="SSF53850">
    <property type="entry name" value="Periplasmic binding protein-like II"/>
    <property type="match status" value="1"/>
</dbReference>
<name>A0A7C9PH19_9BURK</name>
<comment type="caution">
    <text evidence="3">The sequence shown here is derived from an EMBL/GenBank/DDBJ whole genome shotgun (WGS) entry which is preliminary data.</text>
</comment>
<dbReference type="InterPro" id="IPR001638">
    <property type="entry name" value="Solute-binding_3/MltF_N"/>
</dbReference>
<evidence type="ECO:0000259" key="2">
    <source>
        <dbReference type="SMART" id="SM00062"/>
    </source>
</evidence>
<keyword evidence="1" id="KW-0732">Signal</keyword>
<dbReference type="Proteomes" id="UP000484255">
    <property type="component" value="Unassembled WGS sequence"/>
</dbReference>
<dbReference type="RefSeq" id="WP_163457022.1">
    <property type="nucleotide sequence ID" value="NZ_JAAGOH010000007.1"/>
</dbReference>
<dbReference type="AlphaFoldDB" id="A0A7C9PH19"/>
<accession>A0A7C9PH19</accession>
<gene>
    <name evidence="3" type="ORF">G3A44_08190</name>
</gene>